<accession>A0ABY0KW27</accession>
<feature type="region of interest" description="Disordered" evidence="1">
    <location>
        <begin position="84"/>
        <end position="109"/>
    </location>
</feature>
<comment type="caution">
    <text evidence="3">The sequence shown here is derived from an EMBL/GenBank/DDBJ whole genome shotgun (WGS) entry which is preliminary data.</text>
</comment>
<proteinExistence type="predicted"/>
<dbReference type="Proteomes" id="UP000831156">
    <property type="component" value="Unassembled WGS sequence"/>
</dbReference>
<evidence type="ECO:0000313" key="3">
    <source>
        <dbReference type="EMBL" id="SCQ12666.1"/>
    </source>
</evidence>
<feature type="chain" id="PRO_5046838835" evidence="2">
    <location>
        <begin position="26"/>
        <end position="142"/>
    </location>
</feature>
<protein>
    <submittedName>
        <fullName evidence="3">Uncharacterized protein</fullName>
    </submittedName>
</protein>
<evidence type="ECO:0000256" key="1">
    <source>
        <dbReference type="SAM" id="MobiDB-lite"/>
    </source>
</evidence>
<feature type="compositionally biased region" description="Polar residues" evidence="1">
    <location>
        <begin position="85"/>
        <end position="104"/>
    </location>
</feature>
<evidence type="ECO:0000313" key="4">
    <source>
        <dbReference type="Proteomes" id="UP000831156"/>
    </source>
</evidence>
<reference evidence="3" key="1">
    <citation type="submission" date="2016-09" db="EMBL/GenBank/DDBJ databases">
        <authorList>
            <consortium name="Pathogen Informatics"/>
            <person name="Sun Q."/>
            <person name="Inoue M."/>
        </authorList>
    </citation>
    <scope>NUCLEOTIDE SEQUENCE</scope>
</reference>
<organism evidence="3 4">
    <name type="scientific">Plasmodium gaboni</name>
    <dbReference type="NCBI Taxonomy" id="647221"/>
    <lineage>
        <taxon>Eukaryota</taxon>
        <taxon>Sar</taxon>
        <taxon>Alveolata</taxon>
        <taxon>Apicomplexa</taxon>
        <taxon>Aconoidasida</taxon>
        <taxon>Haemosporida</taxon>
        <taxon>Plasmodiidae</taxon>
        <taxon>Plasmodium</taxon>
        <taxon>Plasmodium (Laverania)</taxon>
    </lineage>
</organism>
<keyword evidence="2" id="KW-0732">Signal</keyword>
<keyword evidence="4" id="KW-1185">Reference proteome</keyword>
<gene>
    <name evidence="3" type="ORF">PGABG01_0009800</name>
</gene>
<sequence length="142" mass="16763">MTYNYFKLSLFSILLCILIITHKFSRENICYNKINTVHIINATPRILLAEPEEKDILKTHSRENSLTYPTYNILDEHVTEYPKKSSVSTSNEEIQQEQDNQTEQVELKNKKNNKSLFQKSQKKKNYTKKIIIGLIVYFSLFL</sequence>
<feature type="signal peptide" evidence="2">
    <location>
        <begin position="1"/>
        <end position="25"/>
    </location>
</feature>
<name>A0ABY0KW27_9APIC</name>
<dbReference type="EMBL" id="FMKD01000031">
    <property type="protein sequence ID" value="SCQ12666.1"/>
    <property type="molecule type" value="Genomic_DNA"/>
</dbReference>
<evidence type="ECO:0000256" key="2">
    <source>
        <dbReference type="SAM" id="SignalP"/>
    </source>
</evidence>